<protein>
    <submittedName>
        <fullName evidence="3">Uncharacterized protein</fullName>
    </submittedName>
</protein>
<dbReference type="OrthoDB" id="5906002at2759"/>
<dbReference type="Proteomes" id="UP000580250">
    <property type="component" value="Unassembled WGS sequence"/>
</dbReference>
<dbReference type="AlphaFoldDB" id="A0A6V7WTX7"/>
<feature type="region of interest" description="Disordered" evidence="2">
    <location>
        <begin position="230"/>
        <end position="255"/>
    </location>
</feature>
<evidence type="ECO:0000313" key="3">
    <source>
        <dbReference type="EMBL" id="CAD2190494.1"/>
    </source>
</evidence>
<reference evidence="3 4" key="1">
    <citation type="submission" date="2020-08" db="EMBL/GenBank/DDBJ databases">
        <authorList>
            <person name="Koutsovoulos G."/>
            <person name="Danchin GJ E."/>
        </authorList>
    </citation>
    <scope>NUCLEOTIDE SEQUENCE [LARGE SCALE GENOMIC DNA]</scope>
</reference>
<feature type="region of interest" description="Disordered" evidence="2">
    <location>
        <begin position="390"/>
        <end position="435"/>
    </location>
</feature>
<dbReference type="EMBL" id="CAJEWN010000810">
    <property type="protein sequence ID" value="CAD2190494.1"/>
    <property type="molecule type" value="Genomic_DNA"/>
</dbReference>
<feature type="compositionally biased region" description="Low complexity" evidence="2">
    <location>
        <begin position="392"/>
        <end position="425"/>
    </location>
</feature>
<proteinExistence type="predicted"/>
<feature type="region of interest" description="Disordered" evidence="2">
    <location>
        <begin position="108"/>
        <end position="134"/>
    </location>
</feature>
<feature type="region of interest" description="Disordered" evidence="2">
    <location>
        <begin position="267"/>
        <end position="298"/>
    </location>
</feature>
<comment type="caution">
    <text evidence="3">The sequence shown here is derived from an EMBL/GenBank/DDBJ whole genome shotgun (WGS) entry which is preliminary data.</text>
</comment>
<evidence type="ECO:0000313" key="4">
    <source>
        <dbReference type="Proteomes" id="UP000580250"/>
    </source>
</evidence>
<gene>
    <name evidence="3" type="ORF">MENT_LOCUS43288</name>
</gene>
<feature type="coiled-coil region" evidence="1">
    <location>
        <begin position="451"/>
        <end position="493"/>
    </location>
</feature>
<feature type="region of interest" description="Disordered" evidence="2">
    <location>
        <begin position="49"/>
        <end position="71"/>
    </location>
</feature>
<organism evidence="3 4">
    <name type="scientific">Meloidogyne enterolobii</name>
    <name type="common">Root-knot nematode worm</name>
    <name type="synonym">Meloidogyne mayaguensis</name>
    <dbReference type="NCBI Taxonomy" id="390850"/>
    <lineage>
        <taxon>Eukaryota</taxon>
        <taxon>Metazoa</taxon>
        <taxon>Ecdysozoa</taxon>
        <taxon>Nematoda</taxon>
        <taxon>Chromadorea</taxon>
        <taxon>Rhabditida</taxon>
        <taxon>Tylenchina</taxon>
        <taxon>Tylenchomorpha</taxon>
        <taxon>Tylenchoidea</taxon>
        <taxon>Meloidogynidae</taxon>
        <taxon>Meloidogyninae</taxon>
        <taxon>Meloidogyne</taxon>
    </lineage>
</organism>
<feature type="compositionally biased region" description="Polar residues" evidence="2">
    <location>
        <begin position="1"/>
        <end position="23"/>
    </location>
</feature>
<sequence>MREPINNSKEIPQKTSLQNNSKLINGFNGNNKNCENNNYSNNCQNNTKFSCKESRSNPPAKQTRRPLPAQQKSPYISNFWISTLKSRSSSETLSSQRLLLGHNATEKLQQLQQQSPSSQSLSSLSSPSSSAINNLNSEDQQINNVKNNLENNLGTVESVAVRTANFLLEMRKTHEGKKQQSTKTNNNILTSPFSYNNTCGRITPFPSLLIDQQQLPETTSSTSQLLLDSENLDDNTKNCGRFPTIPSEKQQNKQQFHPLQVNINEEMDKSSSSSLLQKQSSSTPSPSSSIAELPQPAPKHHLREQLLKIKQKNVFAGNSFFGGISNNPFFFGNQKQQKQRKILPTAKQLLHSSSPNFPQTNTVISRVNELEERQQKNKKNNTVAKPFGSAVQQQQNNNSSQLLQANSAQNSSSNNSSKIKSSNNSVTRNDRLSPQSSLFRTKPVIVVDLGQEEEINEVKIKEEEIKQNNKNEEEKLKQKLIKYFEEEKDKEEQKLKSNNFEKLQNISKTSSEIKEKSKSVTALVKQNVMPKHFQFNILKINI</sequence>
<evidence type="ECO:0000256" key="1">
    <source>
        <dbReference type="SAM" id="Coils"/>
    </source>
</evidence>
<keyword evidence="1" id="KW-0175">Coiled coil</keyword>
<name>A0A6V7WTX7_MELEN</name>
<feature type="compositionally biased region" description="Low complexity" evidence="2">
    <location>
        <begin position="270"/>
        <end position="289"/>
    </location>
</feature>
<feature type="compositionally biased region" description="Low complexity" evidence="2">
    <location>
        <begin position="108"/>
        <end position="130"/>
    </location>
</feature>
<accession>A0A6V7WTX7</accession>
<feature type="region of interest" description="Disordered" evidence="2">
    <location>
        <begin position="1"/>
        <end position="24"/>
    </location>
</feature>
<evidence type="ECO:0000256" key="2">
    <source>
        <dbReference type="SAM" id="MobiDB-lite"/>
    </source>
</evidence>